<dbReference type="Gramene" id="Psat04G0595800-T2">
    <property type="protein sequence ID" value="KAI5422736.1"/>
    <property type="gene ID" value="KIW84_045958"/>
</dbReference>
<dbReference type="FunFam" id="3.30.70.360:FF:000001">
    <property type="entry name" value="N-acetyldiaminopimelate deacetylase"/>
    <property type="match status" value="1"/>
</dbReference>
<dbReference type="GO" id="GO:0009850">
    <property type="term" value="P:auxin metabolic process"/>
    <property type="evidence" value="ECO:0007669"/>
    <property type="project" value="TreeGrafter"/>
</dbReference>
<evidence type="ECO:0000256" key="3">
    <source>
        <dbReference type="ARBA" id="ARBA00023211"/>
    </source>
</evidence>
<keyword evidence="3" id="KW-0464">Manganese</keyword>
<evidence type="ECO:0000313" key="5">
    <source>
        <dbReference type="Proteomes" id="UP001058974"/>
    </source>
</evidence>
<comment type="caution">
    <text evidence="4">The sequence shown here is derived from an EMBL/GenBank/DDBJ whole genome shotgun (WGS) entry which is preliminary data.</text>
</comment>
<dbReference type="NCBIfam" id="TIGR01891">
    <property type="entry name" value="amidohydrolases"/>
    <property type="match status" value="1"/>
</dbReference>
<comment type="similarity">
    <text evidence="1">Belongs to the peptidase M20 family.</text>
</comment>
<dbReference type="PANTHER" id="PTHR11014">
    <property type="entry name" value="PEPTIDASE M20 FAMILY MEMBER"/>
    <property type="match status" value="1"/>
</dbReference>
<proteinExistence type="inferred from homology"/>
<dbReference type="SUPFAM" id="SSF53187">
    <property type="entry name" value="Zn-dependent exopeptidases"/>
    <property type="match status" value="1"/>
</dbReference>
<dbReference type="AlphaFoldDB" id="A0A9D5AXG7"/>
<dbReference type="InterPro" id="IPR036264">
    <property type="entry name" value="Bact_exopeptidase_dim_dom"/>
</dbReference>
<reference evidence="4 5" key="1">
    <citation type="journal article" date="2022" name="Nat. Genet.">
        <title>Improved pea reference genome and pan-genome highlight genomic features and evolutionary characteristics.</title>
        <authorList>
            <person name="Yang T."/>
            <person name="Liu R."/>
            <person name="Luo Y."/>
            <person name="Hu S."/>
            <person name="Wang D."/>
            <person name="Wang C."/>
            <person name="Pandey M.K."/>
            <person name="Ge S."/>
            <person name="Xu Q."/>
            <person name="Li N."/>
            <person name="Li G."/>
            <person name="Huang Y."/>
            <person name="Saxena R.K."/>
            <person name="Ji Y."/>
            <person name="Li M."/>
            <person name="Yan X."/>
            <person name="He Y."/>
            <person name="Liu Y."/>
            <person name="Wang X."/>
            <person name="Xiang C."/>
            <person name="Varshney R.K."/>
            <person name="Ding H."/>
            <person name="Gao S."/>
            <person name="Zong X."/>
        </authorList>
    </citation>
    <scope>NUCLEOTIDE SEQUENCE [LARGE SCALE GENOMIC DNA]</scope>
    <source>
        <strain evidence="4 5">cv. Zhongwan 6</strain>
    </source>
</reference>
<accession>A0A9D5AXG7</accession>
<sequence length="186" mass="20013">MHACGHDAHVTMLLGAAKILKHHEKDIQGTVVLVFQPAEEASRGAKKIVESGVLENVTAIFGLHILPNLLIGEVVSRSGPIMAGSGYFDAKIIGKGGHAGIPQQTIDPIVAASNTVISLQHIVSREADPLDSQVVTITKFQGSNAYNIIPDYVTIGGTIRALTKQIFYQLRQRVEEVCTENVSQHD</sequence>
<dbReference type="Gene3D" id="3.30.70.360">
    <property type="match status" value="1"/>
</dbReference>
<evidence type="ECO:0000256" key="1">
    <source>
        <dbReference type="ARBA" id="ARBA00006153"/>
    </source>
</evidence>
<dbReference type="GO" id="GO:0005783">
    <property type="term" value="C:endoplasmic reticulum"/>
    <property type="evidence" value="ECO:0007669"/>
    <property type="project" value="TreeGrafter"/>
</dbReference>
<dbReference type="Pfam" id="PF01546">
    <property type="entry name" value="Peptidase_M20"/>
    <property type="match status" value="1"/>
</dbReference>
<dbReference type="Proteomes" id="UP001058974">
    <property type="component" value="Chromosome 4"/>
</dbReference>
<dbReference type="InterPro" id="IPR002933">
    <property type="entry name" value="Peptidase_M20"/>
</dbReference>
<organism evidence="4 5">
    <name type="scientific">Pisum sativum</name>
    <name type="common">Garden pea</name>
    <name type="synonym">Lathyrus oleraceus</name>
    <dbReference type="NCBI Taxonomy" id="3888"/>
    <lineage>
        <taxon>Eukaryota</taxon>
        <taxon>Viridiplantae</taxon>
        <taxon>Streptophyta</taxon>
        <taxon>Embryophyta</taxon>
        <taxon>Tracheophyta</taxon>
        <taxon>Spermatophyta</taxon>
        <taxon>Magnoliopsida</taxon>
        <taxon>eudicotyledons</taxon>
        <taxon>Gunneridae</taxon>
        <taxon>Pentapetalae</taxon>
        <taxon>rosids</taxon>
        <taxon>fabids</taxon>
        <taxon>Fabales</taxon>
        <taxon>Fabaceae</taxon>
        <taxon>Papilionoideae</taxon>
        <taxon>50 kb inversion clade</taxon>
        <taxon>NPAAA clade</taxon>
        <taxon>Hologalegina</taxon>
        <taxon>IRL clade</taxon>
        <taxon>Fabeae</taxon>
        <taxon>Lathyrus</taxon>
    </lineage>
</organism>
<name>A0A9D5AXG7_PEA</name>
<dbReference type="Gene3D" id="3.40.630.10">
    <property type="entry name" value="Zn peptidases"/>
    <property type="match status" value="1"/>
</dbReference>
<dbReference type="InterPro" id="IPR017439">
    <property type="entry name" value="Amidohydrolase"/>
</dbReference>
<evidence type="ECO:0000256" key="2">
    <source>
        <dbReference type="ARBA" id="ARBA00022801"/>
    </source>
</evidence>
<dbReference type="EMBL" id="JAMSHJ010000004">
    <property type="protein sequence ID" value="KAI5422736.1"/>
    <property type="molecule type" value="Genomic_DNA"/>
</dbReference>
<gene>
    <name evidence="4" type="ORF">KIW84_045958</name>
</gene>
<evidence type="ECO:0000313" key="4">
    <source>
        <dbReference type="EMBL" id="KAI5422736.1"/>
    </source>
</evidence>
<dbReference type="PANTHER" id="PTHR11014:SF148">
    <property type="entry name" value="AUXIN CONJUGATE HYDROLASE"/>
    <property type="match status" value="1"/>
</dbReference>
<keyword evidence="5" id="KW-1185">Reference proteome</keyword>
<protein>
    <submittedName>
        <fullName evidence="4">Variant 2, IAA-amino acid hydrolase ILR1-like 5</fullName>
    </submittedName>
</protein>
<dbReference type="GO" id="GO:0010179">
    <property type="term" value="F:IAA-Ala conjugate hydrolase activity"/>
    <property type="evidence" value="ECO:0007669"/>
    <property type="project" value="TreeGrafter"/>
</dbReference>
<keyword evidence="2 4" id="KW-0378">Hydrolase</keyword>
<dbReference type="SUPFAM" id="SSF55031">
    <property type="entry name" value="Bacterial exopeptidase dimerisation domain"/>
    <property type="match status" value="1"/>
</dbReference>